<protein>
    <recommendedName>
        <fullName evidence="1">Arm DNA-binding domain-containing protein</fullName>
    </recommendedName>
</protein>
<keyword evidence="3" id="KW-1185">Reference proteome</keyword>
<dbReference type="Proteomes" id="UP001198901">
    <property type="component" value="Unassembled WGS sequence"/>
</dbReference>
<dbReference type="RefSeq" id="WP_224530243.1">
    <property type="nucleotide sequence ID" value="NZ_JAIUJR010000008.1"/>
</dbReference>
<evidence type="ECO:0000259" key="1">
    <source>
        <dbReference type="Pfam" id="PF17293"/>
    </source>
</evidence>
<comment type="caution">
    <text evidence="2">The sequence shown here is derived from an EMBL/GenBank/DDBJ whole genome shotgun (WGS) entry which is preliminary data.</text>
</comment>
<proteinExistence type="predicted"/>
<name>A0ABS7XTP3_9FLAO</name>
<sequence length="79" mass="9341">MANVKTKLDRRRAKSDGTYNIIYRITNHKKVYTINSGISIFKYHWDSEHSKITTQHPNSKLLNLKLLKDYYTIEKAILT</sequence>
<dbReference type="EMBL" id="JAIUJR010000008">
    <property type="protein sequence ID" value="MCA0133396.1"/>
    <property type="molecule type" value="Genomic_DNA"/>
</dbReference>
<gene>
    <name evidence="2" type="ORF">LBU54_12430</name>
</gene>
<reference evidence="3" key="1">
    <citation type="submission" date="2023-07" db="EMBL/GenBank/DDBJ databases">
        <authorList>
            <person name="Yue Y."/>
        </authorList>
    </citation>
    <scope>NUCLEOTIDE SEQUENCE [LARGE SCALE GENOMIC DNA]</scope>
    <source>
        <strain evidence="3">D23</strain>
    </source>
</reference>
<dbReference type="Pfam" id="PF17293">
    <property type="entry name" value="Arm-DNA-bind_5"/>
    <property type="match status" value="1"/>
</dbReference>
<accession>A0ABS7XTP3</accession>
<dbReference type="InterPro" id="IPR035386">
    <property type="entry name" value="Arm-DNA-bind_5"/>
</dbReference>
<evidence type="ECO:0000313" key="2">
    <source>
        <dbReference type="EMBL" id="MCA0133396.1"/>
    </source>
</evidence>
<organism evidence="2 3">
    <name type="scientific">Winogradskyella alexanderae</name>
    <dbReference type="NCBI Taxonomy" id="2877123"/>
    <lineage>
        <taxon>Bacteria</taxon>
        <taxon>Pseudomonadati</taxon>
        <taxon>Bacteroidota</taxon>
        <taxon>Flavobacteriia</taxon>
        <taxon>Flavobacteriales</taxon>
        <taxon>Flavobacteriaceae</taxon>
        <taxon>Winogradskyella</taxon>
    </lineage>
</organism>
<feature type="domain" description="Arm DNA-binding" evidence="1">
    <location>
        <begin position="8"/>
        <end position="77"/>
    </location>
</feature>
<evidence type="ECO:0000313" key="3">
    <source>
        <dbReference type="Proteomes" id="UP001198901"/>
    </source>
</evidence>